<dbReference type="InterPro" id="IPR001584">
    <property type="entry name" value="Integrase_cat-core"/>
</dbReference>
<reference evidence="3 4" key="1">
    <citation type="submission" date="2020-08" db="EMBL/GenBank/DDBJ databases">
        <title>Plant Genome Project.</title>
        <authorList>
            <person name="Zhang R.-G."/>
        </authorList>
    </citation>
    <scope>NUCLEOTIDE SEQUENCE [LARGE SCALE GENOMIC DNA]</scope>
    <source>
        <tissue evidence="3">Rhizome</tissue>
    </source>
</reference>
<dbReference type="PANTHER" id="PTHR11439">
    <property type="entry name" value="GAG-POL-RELATED RETROTRANSPOSON"/>
    <property type="match status" value="1"/>
</dbReference>
<feature type="compositionally biased region" description="Low complexity" evidence="1">
    <location>
        <begin position="250"/>
        <end position="268"/>
    </location>
</feature>
<dbReference type="InterPro" id="IPR012337">
    <property type="entry name" value="RNaseH-like_sf"/>
</dbReference>
<keyword evidence="4" id="KW-1185">Reference proteome</keyword>
<dbReference type="InterPro" id="IPR036397">
    <property type="entry name" value="RNaseH_sf"/>
</dbReference>
<dbReference type="AlphaFoldDB" id="A0A8J5KG97"/>
<evidence type="ECO:0000259" key="2">
    <source>
        <dbReference type="PROSITE" id="PS50994"/>
    </source>
</evidence>
<dbReference type="Pfam" id="PF07727">
    <property type="entry name" value="RVT_2"/>
    <property type="match status" value="1"/>
</dbReference>
<gene>
    <name evidence="3" type="ORF">ZIOFF_063322</name>
</gene>
<sequence>MWVFVLAANKDVFQAFKKFKSVTENTTEYKIKTLRTDRGGEFLSTEFTRFCKNEGIERHLTAPYTPQQNGVVERRNRTVMAMAISLLKGTHMPARFWGEAVRHAVYLLNHLPTKALGDRTPFEAWIGRKSHLAHLRVFGCVAYVKNTTPHLKKLDDRSSPMVYLGVEEGCKAHRLFDPRHGKLQVSRDVVFQENSEWTWTAGANHEENLPEFMVEDALDTDEVIVVADIEAGTEDVAPPATAVVPMTRASSPSTSSSSTHTTTSPNSHEGPIRFRSIADIYANTEEVVGIDEQENEVMLMMSEEPTCYQEAATQACWSLVELGFKKCIQEYAVYTRGEGEASILVGVYVDDLIMTGSSTGRINKFKQQMMIEFEMSDLGLLSYYLGIEVEQQKSRILLRQSTYAKKILSQFKMADCNAAKHPMEPKTQLHKDLEGTPVDATEYRRVIGCLRYLLHTRPDLSYPVEMASRYMERPTTIHHKVVKQILRYLKGTIHFGLTYIKGPQEISIFSYSFSDLAGDLDGRKNTSGMTFYFNESLVSWNSQKQKTVALSSCEAEFMAATIAACHALWLRSLTSELTGEKPKPVTLFVDNKSAIALMKNPVFHGRSKHINTRFHFIRECVENGQIVVEFINTGEQRADVLTKALPGVKLVVMRQLLGVRDLEPCQN</sequence>
<dbReference type="SUPFAM" id="SSF53098">
    <property type="entry name" value="Ribonuclease H-like"/>
    <property type="match status" value="1"/>
</dbReference>
<comment type="caution">
    <text evidence="3">The sequence shown here is derived from an EMBL/GenBank/DDBJ whole genome shotgun (WGS) entry which is preliminary data.</text>
</comment>
<dbReference type="EMBL" id="JACMSC010000017">
    <property type="protein sequence ID" value="KAG6479847.1"/>
    <property type="molecule type" value="Genomic_DNA"/>
</dbReference>
<accession>A0A8J5KG97</accession>
<dbReference type="GO" id="GO:0003676">
    <property type="term" value="F:nucleic acid binding"/>
    <property type="evidence" value="ECO:0007669"/>
    <property type="project" value="InterPro"/>
</dbReference>
<dbReference type="Pfam" id="PF25597">
    <property type="entry name" value="SH3_retrovirus"/>
    <property type="match status" value="1"/>
</dbReference>
<dbReference type="SUPFAM" id="SSF56672">
    <property type="entry name" value="DNA/RNA polymerases"/>
    <property type="match status" value="1"/>
</dbReference>
<name>A0A8J5KG97_ZINOF</name>
<dbReference type="GO" id="GO:0015074">
    <property type="term" value="P:DNA integration"/>
    <property type="evidence" value="ECO:0007669"/>
    <property type="project" value="InterPro"/>
</dbReference>
<evidence type="ECO:0000256" key="1">
    <source>
        <dbReference type="SAM" id="MobiDB-lite"/>
    </source>
</evidence>
<dbReference type="InterPro" id="IPR013103">
    <property type="entry name" value="RVT_2"/>
</dbReference>
<dbReference type="PROSITE" id="PS50994">
    <property type="entry name" value="INTEGRASE"/>
    <property type="match status" value="1"/>
</dbReference>
<feature type="domain" description="Integrase catalytic" evidence="2">
    <location>
        <begin position="1"/>
        <end position="129"/>
    </location>
</feature>
<proteinExistence type="predicted"/>
<dbReference type="InterPro" id="IPR057670">
    <property type="entry name" value="SH3_retrovirus"/>
</dbReference>
<dbReference type="InterPro" id="IPR043502">
    <property type="entry name" value="DNA/RNA_pol_sf"/>
</dbReference>
<protein>
    <recommendedName>
        <fullName evidence="2">Integrase catalytic domain-containing protein</fullName>
    </recommendedName>
</protein>
<organism evidence="3 4">
    <name type="scientific">Zingiber officinale</name>
    <name type="common">Ginger</name>
    <name type="synonym">Amomum zingiber</name>
    <dbReference type="NCBI Taxonomy" id="94328"/>
    <lineage>
        <taxon>Eukaryota</taxon>
        <taxon>Viridiplantae</taxon>
        <taxon>Streptophyta</taxon>
        <taxon>Embryophyta</taxon>
        <taxon>Tracheophyta</taxon>
        <taxon>Spermatophyta</taxon>
        <taxon>Magnoliopsida</taxon>
        <taxon>Liliopsida</taxon>
        <taxon>Zingiberales</taxon>
        <taxon>Zingiberaceae</taxon>
        <taxon>Zingiber</taxon>
    </lineage>
</organism>
<evidence type="ECO:0000313" key="4">
    <source>
        <dbReference type="Proteomes" id="UP000734854"/>
    </source>
</evidence>
<dbReference type="Gene3D" id="3.30.420.10">
    <property type="entry name" value="Ribonuclease H-like superfamily/Ribonuclease H"/>
    <property type="match status" value="1"/>
</dbReference>
<feature type="region of interest" description="Disordered" evidence="1">
    <location>
        <begin position="246"/>
        <end position="271"/>
    </location>
</feature>
<evidence type="ECO:0000313" key="3">
    <source>
        <dbReference type="EMBL" id="KAG6479847.1"/>
    </source>
</evidence>
<dbReference type="CDD" id="cd09272">
    <property type="entry name" value="RNase_HI_RT_Ty1"/>
    <property type="match status" value="1"/>
</dbReference>
<dbReference type="PANTHER" id="PTHR11439:SF515">
    <property type="entry name" value="GAG-POL POLYPROTEIN"/>
    <property type="match status" value="1"/>
</dbReference>
<dbReference type="Proteomes" id="UP000734854">
    <property type="component" value="Unassembled WGS sequence"/>
</dbReference>